<dbReference type="Gene3D" id="1.25.40.10">
    <property type="entry name" value="Tetratricopeptide repeat domain"/>
    <property type="match status" value="1"/>
</dbReference>
<dbReference type="SUPFAM" id="SSF55874">
    <property type="entry name" value="ATPase domain of HSP90 chaperone/DNA topoisomerase II/histidine kinase"/>
    <property type="match status" value="1"/>
</dbReference>
<feature type="domain" description="Histidine kinase" evidence="9">
    <location>
        <begin position="535"/>
        <end position="730"/>
    </location>
</feature>
<dbReference type="InterPro" id="IPR011495">
    <property type="entry name" value="Sig_transdc_His_kin_sub2_dim/P"/>
</dbReference>
<dbReference type="GO" id="GO:0004673">
    <property type="term" value="F:protein histidine kinase activity"/>
    <property type="evidence" value="ECO:0007669"/>
    <property type="project" value="UniProtKB-EC"/>
</dbReference>
<dbReference type="Pfam" id="PF02518">
    <property type="entry name" value="HATPase_c"/>
    <property type="match status" value="1"/>
</dbReference>
<dbReference type="InterPro" id="IPR004358">
    <property type="entry name" value="Sig_transdc_His_kin-like_C"/>
</dbReference>
<dbReference type="Gene3D" id="3.30.565.10">
    <property type="entry name" value="Histidine kinase-like ATPase, C-terminal domain"/>
    <property type="match status" value="1"/>
</dbReference>
<feature type="transmembrane region" description="Helical" evidence="8">
    <location>
        <begin position="482"/>
        <end position="505"/>
    </location>
</feature>
<keyword evidence="6" id="KW-0418">Kinase</keyword>
<protein>
    <recommendedName>
        <fullName evidence="2">histidine kinase</fullName>
        <ecNumber evidence="2">2.7.13.3</ecNumber>
    </recommendedName>
</protein>
<sequence length="730" mass="82601">MKATAQATRDTKADSLLKVLAASRTDADRIRLYGELAEHHILKPDENKADIDKAEAYLYKADRLLAERPVQEAGAYLLLVKSYLAKEKHQLANGKALVLKALEMLKAGSDQLLLGRAYLGVADYYGFSEAEEAKEKIRWTELACQALARCADSIRYAGVVVNLAELYNVVGNNKQALTLLDQVIPLYHRHQYKRLSGVYMVYGSVYEELNDDKKALSYFLLALKEARAANDTSFVLCQMNNRIGSLMINAREFESGIPYLLEALRIALKFKDANAVLTVLYNCVNAYVFLNKPEDALNLLRSLPQQYVTAPPKECVAIVPFCYMYVYARMKNYALAEQYAGRVAVLIETAAVSLHEKANCYSILFRIYLAQQKLDQASLYMKKMDSAAHVTGDREYAKTVTHMQFRLDTAQSRYQQALVNLIKYHKISDSLYTLENKKQLSELQLTYETEKSKNEIKLRDQDILMLNQKNQLQKSTLEKATLIRNITATGVVILTALLALVYHLFRLKQNRNKTIETQNTQLQRLVSEKEWLVKEVHHRVKNHFHMVSSLLELQSSYSGDNQNPVSMAIRESQSRIQSMSLVHQKLYQSEESSDIYMPEYIYELMDYLRDSYGIRNQVRFALDIEKISLHHRFAVNIGLIINEAITNAIKYAFPASNEALIRIALKVEGGSDLVLEIADNGTGMSPVLPGSSGAGMGMDLLKGLTEDMGGQLHITANDGMHIHISFQLPQ</sequence>
<evidence type="ECO:0000256" key="6">
    <source>
        <dbReference type="ARBA" id="ARBA00022777"/>
    </source>
</evidence>
<organism evidence="10 11">
    <name type="scientific">Filimonas zeae</name>
    <dbReference type="NCBI Taxonomy" id="1737353"/>
    <lineage>
        <taxon>Bacteria</taxon>
        <taxon>Pseudomonadati</taxon>
        <taxon>Bacteroidota</taxon>
        <taxon>Chitinophagia</taxon>
        <taxon>Chitinophagales</taxon>
        <taxon>Chitinophagaceae</taxon>
        <taxon>Filimonas</taxon>
    </lineage>
</organism>
<comment type="catalytic activity">
    <reaction evidence="1">
        <text>ATP + protein L-histidine = ADP + protein N-phospho-L-histidine.</text>
        <dbReference type="EC" id="2.7.13.3"/>
    </reaction>
</comment>
<keyword evidence="4" id="KW-0808">Transferase</keyword>
<keyword evidence="7" id="KW-0067">ATP-binding</keyword>
<dbReference type="Proteomes" id="UP000627292">
    <property type="component" value="Unassembled WGS sequence"/>
</dbReference>
<dbReference type="AlphaFoldDB" id="A0A917J1P0"/>
<keyword evidence="8" id="KW-0472">Membrane</keyword>
<accession>A0A917J1P0</accession>
<dbReference type="InterPro" id="IPR005467">
    <property type="entry name" value="His_kinase_dom"/>
</dbReference>
<evidence type="ECO:0000256" key="1">
    <source>
        <dbReference type="ARBA" id="ARBA00000085"/>
    </source>
</evidence>
<keyword evidence="11" id="KW-1185">Reference proteome</keyword>
<reference evidence="10" key="1">
    <citation type="journal article" date="2014" name="Int. J. Syst. Evol. Microbiol.">
        <title>Complete genome sequence of Corynebacterium casei LMG S-19264T (=DSM 44701T), isolated from a smear-ripened cheese.</title>
        <authorList>
            <consortium name="US DOE Joint Genome Institute (JGI-PGF)"/>
            <person name="Walter F."/>
            <person name="Albersmeier A."/>
            <person name="Kalinowski J."/>
            <person name="Ruckert C."/>
        </authorList>
    </citation>
    <scope>NUCLEOTIDE SEQUENCE</scope>
    <source>
        <strain evidence="10">CGMCC 1.15290</strain>
    </source>
</reference>
<keyword evidence="5" id="KW-0547">Nucleotide-binding</keyword>
<evidence type="ECO:0000256" key="5">
    <source>
        <dbReference type="ARBA" id="ARBA00022741"/>
    </source>
</evidence>
<dbReference type="GO" id="GO:0005524">
    <property type="term" value="F:ATP binding"/>
    <property type="evidence" value="ECO:0007669"/>
    <property type="project" value="UniProtKB-KW"/>
</dbReference>
<proteinExistence type="predicted"/>
<evidence type="ECO:0000256" key="8">
    <source>
        <dbReference type="SAM" id="Phobius"/>
    </source>
</evidence>
<keyword evidence="8" id="KW-0812">Transmembrane</keyword>
<name>A0A917J1P0_9BACT</name>
<keyword evidence="8" id="KW-1133">Transmembrane helix</keyword>
<dbReference type="SUPFAM" id="SSF48452">
    <property type="entry name" value="TPR-like"/>
    <property type="match status" value="2"/>
</dbReference>
<dbReference type="PANTHER" id="PTHR41523:SF8">
    <property type="entry name" value="ETHYLENE RESPONSE SENSOR PROTEIN"/>
    <property type="match status" value="1"/>
</dbReference>
<evidence type="ECO:0000256" key="3">
    <source>
        <dbReference type="ARBA" id="ARBA00022553"/>
    </source>
</evidence>
<dbReference type="Pfam" id="PF07568">
    <property type="entry name" value="HisKA_2"/>
    <property type="match status" value="1"/>
</dbReference>
<dbReference type="SMART" id="SM00387">
    <property type="entry name" value="HATPase_c"/>
    <property type="match status" value="1"/>
</dbReference>
<dbReference type="EMBL" id="BMIB01000003">
    <property type="protein sequence ID" value="GGH73737.1"/>
    <property type="molecule type" value="Genomic_DNA"/>
</dbReference>
<gene>
    <name evidence="10" type="ORF">GCM10011379_35580</name>
</gene>
<dbReference type="Gene3D" id="3.30.450.20">
    <property type="entry name" value="PAS domain"/>
    <property type="match status" value="1"/>
</dbReference>
<evidence type="ECO:0000256" key="4">
    <source>
        <dbReference type="ARBA" id="ARBA00022679"/>
    </source>
</evidence>
<dbReference type="InterPro" id="IPR003594">
    <property type="entry name" value="HATPase_dom"/>
</dbReference>
<comment type="caution">
    <text evidence="10">The sequence shown here is derived from an EMBL/GenBank/DDBJ whole genome shotgun (WGS) entry which is preliminary data.</text>
</comment>
<evidence type="ECO:0000313" key="10">
    <source>
        <dbReference type="EMBL" id="GGH73737.1"/>
    </source>
</evidence>
<evidence type="ECO:0000259" key="9">
    <source>
        <dbReference type="PROSITE" id="PS50109"/>
    </source>
</evidence>
<evidence type="ECO:0000256" key="2">
    <source>
        <dbReference type="ARBA" id="ARBA00012438"/>
    </source>
</evidence>
<evidence type="ECO:0000313" key="11">
    <source>
        <dbReference type="Proteomes" id="UP000627292"/>
    </source>
</evidence>
<keyword evidence="3" id="KW-0597">Phosphoprotein</keyword>
<dbReference type="PROSITE" id="PS50109">
    <property type="entry name" value="HIS_KIN"/>
    <property type="match status" value="1"/>
</dbReference>
<reference evidence="10" key="2">
    <citation type="submission" date="2020-09" db="EMBL/GenBank/DDBJ databases">
        <authorList>
            <person name="Sun Q."/>
            <person name="Zhou Y."/>
        </authorList>
    </citation>
    <scope>NUCLEOTIDE SEQUENCE</scope>
    <source>
        <strain evidence="10">CGMCC 1.15290</strain>
    </source>
</reference>
<dbReference type="PANTHER" id="PTHR41523">
    <property type="entry name" value="TWO-COMPONENT SYSTEM SENSOR PROTEIN"/>
    <property type="match status" value="1"/>
</dbReference>
<dbReference type="EC" id="2.7.13.3" evidence="2"/>
<evidence type="ECO:0000256" key="7">
    <source>
        <dbReference type="ARBA" id="ARBA00022840"/>
    </source>
</evidence>
<dbReference type="PRINTS" id="PR00344">
    <property type="entry name" value="BCTRLSENSOR"/>
</dbReference>
<dbReference type="InterPro" id="IPR036890">
    <property type="entry name" value="HATPase_C_sf"/>
</dbReference>
<dbReference type="InterPro" id="IPR011990">
    <property type="entry name" value="TPR-like_helical_dom_sf"/>
</dbReference>